<dbReference type="Pfam" id="PF06580">
    <property type="entry name" value="His_kinase"/>
    <property type="match status" value="1"/>
</dbReference>
<dbReference type="InterPro" id="IPR011006">
    <property type="entry name" value="CheY-like_superfamily"/>
</dbReference>
<keyword evidence="6" id="KW-0418">Kinase</keyword>
<evidence type="ECO:0000256" key="1">
    <source>
        <dbReference type="ARBA" id="ARBA00000085"/>
    </source>
</evidence>
<keyword evidence="7" id="KW-0067">ATP-binding</keyword>
<keyword evidence="4" id="KW-0808">Transferase</keyword>
<evidence type="ECO:0000256" key="10">
    <source>
        <dbReference type="SAM" id="Phobius"/>
    </source>
</evidence>
<dbReference type="SMART" id="SM00388">
    <property type="entry name" value="HisKA"/>
    <property type="match status" value="1"/>
</dbReference>
<dbReference type="Pfam" id="PF02518">
    <property type="entry name" value="HATPase_c"/>
    <property type="match status" value="2"/>
</dbReference>
<dbReference type="InterPro" id="IPR004358">
    <property type="entry name" value="Sig_transdc_His_kin-like_C"/>
</dbReference>
<dbReference type="PRINTS" id="PR00344">
    <property type="entry name" value="BCTRLSENSOR"/>
</dbReference>
<dbReference type="InterPro" id="IPR010559">
    <property type="entry name" value="Sig_transdc_His_kin_internal"/>
</dbReference>
<feature type="transmembrane region" description="Helical" evidence="10">
    <location>
        <begin position="240"/>
        <end position="259"/>
    </location>
</feature>
<sequence length="1038" mass="115779">MGLFAPYRRFFLVLAIIVVLFGLRSAWNEFFSMDKSFQAIDGIVDLRGTDLKASSPLTLDGQWEWYPDRLLTEQQIQEKEPVSRSIQVPGKWRAALNSDTNHAYGYGTYRLRILTDPLEQPVAFWFKGIQTSSEVEINGNILGGAGHVAQTASEYMPSHTSYSLSYADKGVTEIDLLIRVANFDAPFSGGITRSVRFGSETAIEDSSSISLLFQSLTVGILLLHGLYSCIVYLHRRKDPSLLFTGLVFLCAGVSISSGFDKSLFTWLPVDYIWAIKIRPIALLWKNLFLLLVYMKFAGMAWRGRGLRVYIAVLAGLTGILMVAPASVVNSVLDLNIFLAVYLLSYVWFIGIVFKAAFKKQADKNANWLLVAAIGTVSNMAWVMVDSFTEVTSVYYPIDISFAVIAFSTHLFKQYSRNADEIRELYEQLKIADKMKDRFLANTSHELRTPLHGIMNIAGNLYDREKDNLTEGSRQEMELLGTISRRMSYLLDDLLDVVRLRDHRINLQLEPLRAQAIVPGVIAMLQYMAESKPIRLQTNIAESLPPVMADEKRFVQILYNLLHNALKYTEQGSIILSAEVRNGQVVIEVADTGIGMDEETQARIFAPYEQGEDGISDGRGIGLGLSICKQLVELHGGELSVESGLGMGSTFRVTLPLADENAESPARQIRLAEREAATAVQPYEGLRAEGREIDGKSVRDAIPPLLHGDPIRILAVDDDPINLKVLVGILEAEPYRIVTAHSGQEALQLLEQQSWDLLITDVMMPGMSGYQLTQRVRARYPLSELPVLLMTARSQTADIYTGFSAGANDYVTKPADALELRYRIRSLIALKRSIHDRLRMEAAYLQAQIQPHFLFNTLNALMVLSEIDTKRMRKLGEAFTSFMRISFDYLNTGEKVELAHELALVEAYLHIEKERFSDKLDVVQEVEKGVRVRLPPLSIQPLVENAVKHGLLGKAIGGTVRLRVARVEEGVLIEVKDNGVGMSPVMIEKLLSASMQEQGGIGIANTNRRLIQLHGSGLRIESQPGEGTTVTFIVPTRRA</sequence>
<dbReference type="FunFam" id="3.30.565.10:FF:000049">
    <property type="entry name" value="Two-component sensor histidine kinase"/>
    <property type="match status" value="1"/>
</dbReference>
<evidence type="ECO:0000256" key="2">
    <source>
        <dbReference type="ARBA" id="ARBA00012438"/>
    </source>
</evidence>
<dbReference type="CDD" id="cd17574">
    <property type="entry name" value="REC_OmpR"/>
    <property type="match status" value="1"/>
</dbReference>
<dbReference type="SMART" id="SM00387">
    <property type="entry name" value="HATPase_c"/>
    <property type="match status" value="2"/>
</dbReference>
<evidence type="ECO:0000313" key="13">
    <source>
        <dbReference type="EMBL" id="QJD88196.1"/>
    </source>
</evidence>
<dbReference type="PROSITE" id="PS50110">
    <property type="entry name" value="RESPONSE_REGULATORY"/>
    <property type="match status" value="1"/>
</dbReference>
<keyword evidence="5" id="KW-0547">Nucleotide-binding</keyword>
<keyword evidence="10" id="KW-0812">Transmembrane</keyword>
<dbReference type="InterPro" id="IPR005467">
    <property type="entry name" value="His_kinase_dom"/>
</dbReference>
<dbReference type="InterPro" id="IPR036890">
    <property type="entry name" value="HATPase_C_sf"/>
</dbReference>
<dbReference type="SUPFAM" id="SSF52172">
    <property type="entry name" value="CheY-like"/>
    <property type="match status" value="1"/>
</dbReference>
<feature type="transmembrane region" description="Helical" evidence="10">
    <location>
        <begin position="306"/>
        <end position="328"/>
    </location>
</feature>
<dbReference type="Pfam" id="PF00072">
    <property type="entry name" value="Response_reg"/>
    <property type="match status" value="1"/>
</dbReference>
<dbReference type="AlphaFoldDB" id="A0A7Z2VRI0"/>
<feature type="modified residue" description="4-aspartylphosphate" evidence="9">
    <location>
        <position position="760"/>
    </location>
</feature>
<feature type="transmembrane region" description="Helical" evidence="10">
    <location>
        <begin position="365"/>
        <end position="381"/>
    </location>
</feature>
<evidence type="ECO:0000256" key="4">
    <source>
        <dbReference type="ARBA" id="ARBA00022679"/>
    </source>
</evidence>
<keyword evidence="8" id="KW-0902">Two-component regulatory system</keyword>
<name>A0A7Z2VRI0_9BACL</name>
<feature type="transmembrane region" description="Helical" evidence="10">
    <location>
        <begin position="271"/>
        <end position="294"/>
    </location>
</feature>
<evidence type="ECO:0000256" key="9">
    <source>
        <dbReference type="PROSITE-ProRule" id="PRU00169"/>
    </source>
</evidence>
<feature type="domain" description="Histidine kinase" evidence="11">
    <location>
        <begin position="938"/>
        <end position="1037"/>
    </location>
</feature>
<keyword evidence="14" id="KW-1185">Reference proteome</keyword>
<feature type="transmembrane region" description="Helical" evidence="10">
    <location>
        <begin position="211"/>
        <end position="233"/>
    </location>
</feature>
<feature type="domain" description="Response regulatory" evidence="12">
    <location>
        <begin position="711"/>
        <end position="827"/>
    </location>
</feature>
<evidence type="ECO:0000256" key="6">
    <source>
        <dbReference type="ARBA" id="ARBA00022777"/>
    </source>
</evidence>
<dbReference type="SUPFAM" id="SSF55874">
    <property type="entry name" value="ATPase domain of HSP90 chaperone/DNA topoisomerase II/histidine kinase"/>
    <property type="match status" value="2"/>
</dbReference>
<proteinExistence type="predicted"/>
<dbReference type="Gene3D" id="1.10.287.130">
    <property type="match status" value="1"/>
</dbReference>
<organism evidence="13 14">
    <name type="scientific">Cohnella herbarum</name>
    <dbReference type="NCBI Taxonomy" id="2728023"/>
    <lineage>
        <taxon>Bacteria</taxon>
        <taxon>Bacillati</taxon>
        <taxon>Bacillota</taxon>
        <taxon>Bacilli</taxon>
        <taxon>Bacillales</taxon>
        <taxon>Paenibacillaceae</taxon>
        <taxon>Cohnella</taxon>
    </lineage>
</organism>
<dbReference type="Gene3D" id="2.60.120.260">
    <property type="entry name" value="Galactose-binding domain-like"/>
    <property type="match status" value="1"/>
</dbReference>
<dbReference type="Pfam" id="PF00512">
    <property type="entry name" value="HisKA"/>
    <property type="match status" value="1"/>
</dbReference>
<dbReference type="PROSITE" id="PS50109">
    <property type="entry name" value="HIS_KIN"/>
    <property type="match status" value="2"/>
</dbReference>
<feature type="domain" description="Histidine kinase" evidence="11">
    <location>
        <begin position="441"/>
        <end position="658"/>
    </location>
</feature>
<reference evidence="13 14" key="1">
    <citation type="submission" date="2020-04" db="EMBL/GenBank/DDBJ databases">
        <title>Genome sequencing of novel species.</title>
        <authorList>
            <person name="Heo J."/>
            <person name="Kim S.-J."/>
            <person name="Kim J.-S."/>
            <person name="Hong S.-B."/>
            <person name="Kwon S.-W."/>
        </authorList>
    </citation>
    <scope>NUCLEOTIDE SEQUENCE [LARGE SCALE GENOMIC DNA]</scope>
    <source>
        <strain evidence="13 14">MFER-1</strain>
    </source>
</reference>
<dbReference type="EC" id="2.7.13.3" evidence="2"/>
<dbReference type="InterPro" id="IPR001789">
    <property type="entry name" value="Sig_transdc_resp-reg_receiver"/>
</dbReference>
<dbReference type="InterPro" id="IPR003594">
    <property type="entry name" value="HATPase_dom"/>
</dbReference>
<dbReference type="SMART" id="SM00448">
    <property type="entry name" value="REC"/>
    <property type="match status" value="1"/>
</dbReference>
<protein>
    <recommendedName>
        <fullName evidence="2">histidine kinase</fullName>
        <ecNumber evidence="2">2.7.13.3</ecNumber>
    </recommendedName>
</protein>
<dbReference type="InterPro" id="IPR036097">
    <property type="entry name" value="HisK_dim/P_sf"/>
</dbReference>
<dbReference type="EMBL" id="CP051680">
    <property type="protein sequence ID" value="QJD88196.1"/>
    <property type="molecule type" value="Genomic_DNA"/>
</dbReference>
<dbReference type="InterPro" id="IPR003661">
    <property type="entry name" value="HisK_dim/P_dom"/>
</dbReference>
<dbReference type="GO" id="GO:0016020">
    <property type="term" value="C:membrane"/>
    <property type="evidence" value="ECO:0007669"/>
    <property type="project" value="InterPro"/>
</dbReference>
<evidence type="ECO:0000256" key="5">
    <source>
        <dbReference type="ARBA" id="ARBA00022741"/>
    </source>
</evidence>
<dbReference type="Gene3D" id="3.40.50.2300">
    <property type="match status" value="1"/>
</dbReference>
<dbReference type="PANTHER" id="PTHR43047:SF72">
    <property type="entry name" value="OSMOSENSING HISTIDINE PROTEIN KINASE SLN1"/>
    <property type="match status" value="1"/>
</dbReference>
<evidence type="ECO:0000313" key="14">
    <source>
        <dbReference type="Proteomes" id="UP000502248"/>
    </source>
</evidence>
<evidence type="ECO:0000256" key="8">
    <source>
        <dbReference type="ARBA" id="ARBA00023012"/>
    </source>
</evidence>
<dbReference type="Pfam" id="PF07695">
    <property type="entry name" value="7TMR-DISM_7TM"/>
    <property type="match status" value="1"/>
</dbReference>
<dbReference type="SUPFAM" id="SSF47384">
    <property type="entry name" value="Homodimeric domain of signal transducing histidine kinase"/>
    <property type="match status" value="1"/>
</dbReference>
<evidence type="ECO:0000259" key="11">
    <source>
        <dbReference type="PROSITE" id="PS50109"/>
    </source>
</evidence>
<evidence type="ECO:0000259" key="12">
    <source>
        <dbReference type="PROSITE" id="PS50110"/>
    </source>
</evidence>
<dbReference type="Gene3D" id="3.30.565.10">
    <property type="entry name" value="Histidine kinase-like ATPase, C-terminal domain"/>
    <property type="match status" value="2"/>
</dbReference>
<accession>A0A7Z2VRI0</accession>
<evidence type="ECO:0000256" key="3">
    <source>
        <dbReference type="ARBA" id="ARBA00022553"/>
    </source>
</evidence>
<dbReference type="SUPFAM" id="SSF49785">
    <property type="entry name" value="Galactose-binding domain-like"/>
    <property type="match status" value="1"/>
</dbReference>
<dbReference type="InterPro" id="IPR008979">
    <property type="entry name" value="Galactose-bd-like_sf"/>
</dbReference>
<keyword evidence="10" id="KW-0472">Membrane</keyword>
<dbReference type="GO" id="GO:0000155">
    <property type="term" value="F:phosphorelay sensor kinase activity"/>
    <property type="evidence" value="ECO:0007669"/>
    <property type="project" value="InterPro"/>
</dbReference>
<keyword evidence="10" id="KW-1133">Transmembrane helix</keyword>
<evidence type="ECO:0000256" key="7">
    <source>
        <dbReference type="ARBA" id="ARBA00022840"/>
    </source>
</evidence>
<dbReference type="KEGG" id="cheb:HH215_16980"/>
<comment type="catalytic activity">
    <reaction evidence="1">
        <text>ATP + protein L-histidine = ADP + protein N-phospho-L-histidine.</text>
        <dbReference type="EC" id="2.7.13.3"/>
    </reaction>
</comment>
<feature type="transmembrane region" description="Helical" evidence="10">
    <location>
        <begin position="334"/>
        <end position="353"/>
    </location>
</feature>
<dbReference type="GO" id="GO:0005524">
    <property type="term" value="F:ATP binding"/>
    <property type="evidence" value="ECO:0007669"/>
    <property type="project" value="UniProtKB-KW"/>
</dbReference>
<dbReference type="CDD" id="cd00082">
    <property type="entry name" value="HisKA"/>
    <property type="match status" value="1"/>
</dbReference>
<dbReference type="Proteomes" id="UP000502248">
    <property type="component" value="Chromosome"/>
</dbReference>
<dbReference type="CDD" id="cd16922">
    <property type="entry name" value="HATPase_EvgS-ArcB-TorS-like"/>
    <property type="match status" value="1"/>
</dbReference>
<gene>
    <name evidence="13" type="ORF">HH215_16980</name>
</gene>
<dbReference type="PANTHER" id="PTHR43047">
    <property type="entry name" value="TWO-COMPONENT HISTIDINE PROTEIN KINASE"/>
    <property type="match status" value="1"/>
</dbReference>
<dbReference type="InterPro" id="IPR011623">
    <property type="entry name" value="7TMR_DISM_rcpt_extracell_dom1"/>
</dbReference>
<keyword evidence="3 9" id="KW-0597">Phosphoprotein</keyword>